<name>A0ABV7XGN1_9GAMM</name>
<evidence type="ECO:0000256" key="7">
    <source>
        <dbReference type="ARBA" id="ARBA00023237"/>
    </source>
</evidence>
<comment type="subcellular location">
    <subcellularLocation>
        <location evidence="1 8">Cell outer membrane</location>
        <topology evidence="1 8">Multi-pass membrane protein</topology>
    </subcellularLocation>
</comment>
<dbReference type="Proteomes" id="UP001595705">
    <property type="component" value="Unassembled WGS sequence"/>
</dbReference>
<sequence length="939" mass="104137">MRARPSGIKPNRLSIALFAVLALPVAGTAFAQDAADQQEEEQAAAAPAQASEDTTELDRVTVTGSRIKRAEIEGPAPVTIITADDLEQQGFSTVYDALNTLTQFTGSVQNELTQNGFTPNASFLNLRGLGPGYQLVLINGRRVADYPLPYNSQSNAVNLNAIPAAAIERIEILSGGASAIYGSDAVAGVVNIIMKSNYEGDMVTLRGGTTTRGGGDTGRAQWIGGKAGSNWSLTYAFEYLEREAIFASQRDFMDSYRDDPSVDPSDATAVGGVQMRDSFTGAYIWPGGIDEVCGRFSEFETFAFNSATPNRCYYYGYPATQAIRNADDNLSAYLYGTFDFTDTLQGFAQLSMTDADATLSSSTQFWQSGHVYVPELGTIVNTQRIFTPDEVGGKGAQSSKYSERAIDVAAGLRGTMFSDRFDWDATISHGRYELDVKRPRFLANKVSDYFLGPQLGLDPILGAYPVHNFDLDHFFNPIDAETFSSLNTMVKTEAESKVTQASFVLSGDLFELPAGPLGMAAVIEAASQDYELISDPRIRPDYAGDEPIYNLTGTGGGGERDRYAVGLELSVPIFDSLKASLAGRYDKYDDVTNVDGASTWMAGLEWRPFDSLLFRGSHSTSFRAPDMHYVFAEESGFFTTVLDEYRCRRDGLDPTASPTDPNNCRDNEYQYSVFGLRSGSTELEEEKGKSTTVGFVWDVIDNMSVSVDWYQIELEGGVSDINTGYLLRNEADCRLGQTRDGSPVDINTAGCQYFLSLVERTGIDQVNDDEIDQFRSVPFNQAKVETSGVDATWKYRFDTDRLGRFDLDLGWTHVLKMEEQDFPGSPVVNTRDHLQYFNFRSRVNWTATWMKDDWRASIYGYRWGSLPNWEETGRIAPYIIWNANVQKKITDNATLGLFVNNVLDKLHPEDDSFNSYPFFWRAYSPIGREVFVQFSYQFN</sequence>
<keyword evidence="15" id="KW-1185">Reference proteome</keyword>
<evidence type="ECO:0000256" key="8">
    <source>
        <dbReference type="PROSITE-ProRule" id="PRU01360"/>
    </source>
</evidence>
<dbReference type="InterPro" id="IPR037066">
    <property type="entry name" value="Plug_dom_sf"/>
</dbReference>
<feature type="domain" description="TonB-dependent receptor plug" evidence="13">
    <location>
        <begin position="73"/>
        <end position="189"/>
    </location>
</feature>
<dbReference type="RefSeq" id="WP_386742447.1">
    <property type="nucleotide sequence ID" value="NZ_JBHRYA010000003.1"/>
</dbReference>
<keyword evidence="5 9" id="KW-0798">TonB box</keyword>
<keyword evidence="2 8" id="KW-0813">Transport</keyword>
<evidence type="ECO:0000256" key="5">
    <source>
        <dbReference type="ARBA" id="ARBA00023077"/>
    </source>
</evidence>
<keyword evidence="7 8" id="KW-0998">Cell outer membrane</keyword>
<dbReference type="PANTHER" id="PTHR47234:SF1">
    <property type="entry name" value="TONB-DEPENDENT RECEPTOR"/>
    <property type="match status" value="1"/>
</dbReference>
<dbReference type="InterPro" id="IPR039426">
    <property type="entry name" value="TonB-dep_rcpt-like"/>
</dbReference>
<proteinExistence type="inferred from homology"/>
<dbReference type="Pfam" id="PF07715">
    <property type="entry name" value="Plug"/>
    <property type="match status" value="1"/>
</dbReference>
<evidence type="ECO:0000256" key="9">
    <source>
        <dbReference type="RuleBase" id="RU003357"/>
    </source>
</evidence>
<dbReference type="Gene3D" id="2.170.130.10">
    <property type="entry name" value="TonB-dependent receptor, plug domain"/>
    <property type="match status" value="1"/>
</dbReference>
<reference evidence="15" key="1">
    <citation type="journal article" date="2019" name="Int. J. Syst. Evol. Microbiol.">
        <title>The Global Catalogue of Microorganisms (GCM) 10K type strain sequencing project: providing services to taxonomists for standard genome sequencing and annotation.</title>
        <authorList>
            <consortium name="The Broad Institute Genomics Platform"/>
            <consortium name="The Broad Institute Genome Sequencing Center for Infectious Disease"/>
            <person name="Wu L."/>
            <person name="Ma J."/>
        </authorList>
    </citation>
    <scope>NUCLEOTIDE SEQUENCE [LARGE SCALE GENOMIC DNA]</scope>
    <source>
        <strain evidence="15">KCTC 42441</strain>
    </source>
</reference>
<protein>
    <submittedName>
        <fullName evidence="14">TonB-dependent receptor plug domain-containing protein</fullName>
    </submittedName>
</protein>
<keyword evidence="4 8" id="KW-0812">Transmembrane</keyword>
<dbReference type="InterPro" id="IPR036942">
    <property type="entry name" value="Beta-barrel_TonB_sf"/>
</dbReference>
<evidence type="ECO:0000256" key="10">
    <source>
        <dbReference type="SAM" id="MobiDB-lite"/>
    </source>
</evidence>
<evidence type="ECO:0000256" key="2">
    <source>
        <dbReference type="ARBA" id="ARBA00022448"/>
    </source>
</evidence>
<dbReference type="Gene3D" id="2.40.170.20">
    <property type="entry name" value="TonB-dependent receptor, beta-barrel domain"/>
    <property type="match status" value="1"/>
</dbReference>
<feature type="compositionally biased region" description="Low complexity" evidence="10">
    <location>
        <begin position="43"/>
        <end position="52"/>
    </location>
</feature>
<evidence type="ECO:0000256" key="4">
    <source>
        <dbReference type="ARBA" id="ARBA00022692"/>
    </source>
</evidence>
<gene>
    <name evidence="14" type="ORF">ACFONC_04055</name>
</gene>
<keyword evidence="11" id="KW-0732">Signal</keyword>
<evidence type="ECO:0000313" key="14">
    <source>
        <dbReference type="EMBL" id="MFC3715321.1"/>
    </source>
</evidence>
<evidence type="ECO:0000259" key="12">
    <source>
        <dbReference type="Pfam" id="PF00593"/>
    </source>
</evidence>
<dbReference type="InterPro" id="IPR000531">
    <property type="entry name" value="Beta-barrel_TonB"/>
</dbReference>
<dbReference type="PANTHER" id="PTHR47234">
    <property type="match status" value="1"/>
</dbReference>
<dbReference type="Pfam" id="PF00593">
    <property type="entry name" value="TonB_dep_Rec_b-barrel"/>
    <property type="match status" value="1"/>
</dbReference>
<evidence type="ECO:0000313" key="15">
    <source>
        <dbReference type="Proteomes" id="UP001595705"/>
    </source>
</evidence>
<organism evidence="14 15">
    <name type="scientific">Luteimonas soli</name>
    <dbReference type="NCBI Taxonomy" id="1648966"/>
    <lineage>
        <taxon>Bacteria</taxon>
        <taxon>Pseudomonadati</taxon>
        <taxon>Pseudomonadota</taxon>
        <taxon>Gammaproteobacteria</taxon>
        <taxon>Lysobacterales</taxon>
        <taxon>Lysobacteraceae</taxon>
        <taxon>Luteimonas</taxon>
    </lineage>
</organism>
<keyword evidence="6 8" id="KW-0472">Membrane</keyword>
<dbReference type="SUPFAM" id="SSF56935">
    <property type="entry name" value="Porins"/>
    <property type="match status" value="1"/>
</dbReference>
<evidence type="ECO:0000256" key="1">
    <source>
        <dbReference type="ARBA" id="ARBA00004571"/>
    </source>
</evidence>
<keyword evidence="3 8" id="KW-1134">Transmembrane beta strand</keyword>
<evidence type="ECO:0000256" key="6">
    <source>
        <dbReference type="ARBA" id="ARBA00023136"/>
    </source>
</evidence>
<feature type="domain" description="TonB-dependent receptor-like beta-barrel" evidence="12">
    <location>
        <begin position="402"/>
        <end position="902"/>
    </location>
</feature>
<accession>A0ABV7XGN1</accession>
<dbReference type="InterPro" id="IPR012910">
    <property type="entry name" value="Plug_dom"/>
</dbReference>
<evidence type="ECO:0000256" key="11">
    <source>
        <dbReference type="SAM" id="SignalP"/>
    </source>
</evidence>
<evidence type="ECO:0000256" key="3">
    <source>
        <dbReference type="ARBA" id="ARBA00022452"/>
    </source>
</evidence>
<dbReference type="EMBL" id="JBHRYA010000003">
    <property type="protein sequence ID" value="MFC3715321.1"/>
    <property type="molecule type" value="Genomic_DNA"/>
</dbReference>
<comment type="similarity">
    <text evidence="8 9">Belongs to the TonB-dependent receptor family.</text>
</comment>
<dbReference type="PROSITE" id="PS52016">
    <property type="entry name" value="TONB_DEPENDENT_REC_3"/>
    <property type="match status" value="1"/>
</dbReference>
<comment type="caution">
    <text evidence="14">The sequence shown here is derived from an EMBL/GenBank/DDBJ whole genome shotgun (WGS) entry which is preliminary data.</text>
</comment>
<feature type="region of interest" description="Disordered" evidence="10">
    <location>
        <begin position="33"/>
        <end position="60"/>
    </location>
</feature>
<keyword evidence="14" id="KW-0675">Receptor</keyword>
<feature type="chain" id="PRO_5046123740" evidence="11">
    <location>
        <begin position="32"/>
        <end position="939"/>
    </location>
</feature>
<feature type="signal peptide" evidence="11">
    <location>
        <begin position="1"/>
        <end position="31"/>
    </location>
</feature>
<evidence type="ECO:0000259" key="13">
    <source>
        <dbReference type="Pfam" id="PF07715"/>
    </source>
</evidence>